<name>A0A7R9T607_9CHLO</name>
<dbReference type="AlphaFoldDB" id="A0A7R9T607"/>
<evidence type="ECO:0000256" key="4">
    <source>
        <dbReference type="ARBA" id="ARBA00035393"/>
    </source>
</evidence>
<evidence type="ECO:0000256" key="5">
    <source>
        <dbReference type="ARBA" id="ARBA00048204"/>
    </source>
</evidence>
<evidence type="ECO:0000313" key="7">
    <source>
        <dbReference type="EMBL" id="CAD8226356.1"/>
    </source>
</evidence>
<organism evidence="7">
    <name type="scientific">Ostreococcus sp. 'lucimarinus'</name>
    <dbReference type="NCBI Taxonomy" id="242159"/>
    <lineage>
        <taxon>Eukaryota</taxon>
        <taxon>Viridiplantae</taxon>
        <taxon>Chlorophyta</taxon>
        <taxon>Mamiellophyceae</taxon>
        <taxon>Mamiellales</taxon>
        <taxon>Bathycoccaceae</taxon>
        <taxon>Ostreococcus</taxon>
    </lineage>
</organism>
<dbReference type="Pfam" id="PF10343">
    <property type="entry name" value="Q_salvage"/>
    <property type="match status" value="1"/>
</dbReference>
<dbReference type="PANTHER" id="PTHR21314:SF0">
    <property type="entry name" value="QUEUOSINE 5'-PHOSPHATE N-GLYCOSYLASE_HYDROLASE"/>
    <property type="match status" value="1"/>
</dbReference>
<evidence type="ECO:0000256" key="6">
    <source>
        <dbReference type="RuleBase" id="RU365002"/>
    </source>
</evidence>
<evidence type="ECO:0000256" key="2">
    <source>
        <dbReference type="ARBA" id="ARBA00035119"/>
    </source>
</evidence>
<sequence length="261" mass="29718">MAMFTLCVDAINFCFWPDHDDGVEEGLEYEHLTRGWRNAHAGDWTVLTCERLQTMSGPDLRAILNWPRPLPDEETRARLIREVGDGLAKSFGGSCAEFVRAANGSAVRLVELLLKHFPGFRDEVHANGDDVFFYKRAQIFVGDLWGGFRGQGLGSFHDIEALTMFADYRVPVTLREQGILHYDDALLTKIVNKEEIPANSAEEVEIRACTVMAVEAIRESFAKKHGERVSSIVIDWYLWERGEGKRKTSVEPHHRTRTTFY</sequence>
<dbReference type="GO" id="GO:0006400">
    <property type="term" value="P:tRNA modification"/>
    <property type="evidence" value="ECO:0007669"/>
    <property type="project" value="TreeGrafter"/>
</dbReference>
<gene>
    <name evidence="7" type="ORF">OLUC0939_LOCUS7097</name>
</gene>
<dbReference type="EMBL" id="HBDX01008262">
    <property type="protein sequence ID" value="CAD8226356.1"/>
    <property type="molecule type" value="Transcribed_RNA"/>
</dbReference>
<accession>A0A7R9T607</accession>
<protein>
    <recommendedName>
        <fullName evidence="3 6">Queuosine 5'-phosphate N-glycosylase/hydrolase</fullName>
        <ecNumber evidence="6">3.2.2.-</ecNumber>
    </recommendedName>
    <alternativeName>
        <fullName evidence="4 6">Queuosine-nucleotide N-glycosylase/hydrolase</fullName>
    </alternativeName>
</protein>
<comment type="catalytic activity">
    <reaction evidence="5 6">
        <text>queuosine 5'-phosphate + H2O = queuine + D-ribose 5-phosphate</text>
        <dbReference type="Rhea" id="RHEA:75387"/>
        <dbReference type="ChEBI" id="CHEBI:15377"/>
        <dbReference type="ChEBI" id="CHEBI:17433"/>
        <dbReference type="ChEBI" id="CHEBI:78346"/>
        <dbReference type="ChEBI" id="CHEBI:194371"/>
    </reaction>
    <physiologicalReaction direction="left-to-right" evidence="5 6">
        <dbReference type="Rhea" id="RHEA:75388"/>
    </physiologicalReaction>
</comment>
<evidence type="ECO:0000256" key="3">
    <source>
        <dbReference type="ARBA" id="ARBA00035306"/>
    </source>
</evidence>
<dbReference type="GO" id="GO:0016787">
    <property type="term" value="F:hydrolase activity"/>
    <property type="evidence" value="ECO:0007669"/>
    <property type="project" value="UniProtKB-KW"/>
</dbReference>
<comment type="similarity">
    <text evidence="2 6">Belongs to the QNG1 protein family.</text>
</comment>
<dbReference type="EC" id="3.2.2.-" evidence="6"/>
<evidence type="ECO:0000256" key="1">
    <source>
        <dbReference type="ARBA" id="ARBA00022801"/>
    </source>
</evidence>
<dbReference type="PANTHER" id="PTHR21314">
    <property type="entry name" value="QUEUOSINE 5'-PHOSPHATE N-GLYCOSYLASE_HYDROLASE-RELATED"/>
    <property type="match status" value="1"/>
</dbReference>
<comment type="function">
    <text evidence="6">Catalyzes the hydrolysis of queuosine 5'-phosphate, releasing the nucleobase queuine (q). Is required for salvage of queuine from exogenous queuosine (Q) that is imported and then converted to queuosine 5'-phosphate intracellularly.</text>
</comment>
<dbReference type="InterPro" id="IPR019438">
    <property type="entry name" value="Q_salvage"/>
</dbReference>
<reference evidence="7" key="1">
    <citation type="submission" date="2021-01" db="EMBL/GenBank/DDBJ databases">
        <authorList>
            <person name="Corre E."/>
            <person name="Pelletier E."/>
            <person name="Niang G."/>
            <person name="Scheremetjew M."/>
            <person name="Finn R."/>
            <person name="Kale V."/>
            <person name="Holt S."/>
            <person name="Cochrane G."/>
            <person name="Meng A."/>
            <person name="Brown T."/>
            <person name="Cohen L."/>
        </authorList>
    </citation>
    <scope>NUCLEOTIDE SEQUENCE</scope>
    <source>
        <strain evidence="7">Clade-A-BCC118000</strain>
    </source>
</reference>
<keyword evidence="1 6" id="KW-0378">Hydrolase</keyword>
<proteinExistence type="inferred from homology"/>